<reference evidence="1 2" key="1">
    <citation type="submission" date="2021-06" db="EMBL/GenBank/DDBJ databases">
        <title>Caerostris extrusa draft genome.</title>
        <authorList>
            <person name="Kono N."/>
            <person name="Arakawa K."/>
        </authorList>
    </citation>
    <scope>NUCLEOTIDE SEQUENCE [LARGE SCALE GENOMIC DNA]</scope>
</reference>
<dbReference type="AlphaFoldDB" id="A0AAV4SVJ2"/>
<proteinExistence type="predicted"/>
<keyword evidence="2" id="KW-1185">Reference proteome</keyword>
<evidence type="ECO:0000313" key="1">
    <source>
        <dbReference type="EMBL" id="GIY36515.1"/>
    </source>
</evidence>
<evidence type="ECO:0000313" key="2">
    <source>
        <dbReference type="Proteomes" id="UP001054945"/>
    </source>
</evidence>
<sequence>MIGKRRWHGSRKYATPMGMIFFLARTKDRLIKCSVISADGNLHLKAVGHNISDSRLFTIILCTDGMILPFIHSLNVRIFAFSYILKT</sequence>
<protein>
    <submittedName>
        <fullName evidence="1">Uncharacterized protein</fullName>
    </submittedName>
</protein>
<dbReference type="Proteomes" id="UP001054945">
    <property type="component" value="Unassembled WGS sequence"/>
</dbReference>
<comment type="caution">
    <text evidence="1">The sequence shown here is derived from an EMBL/GenBank/DDBJ whole genome shotgun (WGS) entry which is preliminary data.</text>
</comment>
<gene>
    <name evidence="1" type="ORF">CEXT_675561</name>
</gene>
<organism evidence="1 2">
    <name type="scientific">Caerostris extrusa</name>
    <name type="common">Bark spider</name>
    <name type="synonym">Caerostris bankana</name>
    <dbReference type="NCBI Taxonomy" id="172846"/>
    <lineage>
        <taxon>Eukaryota</taxon>
        <taxon>Metazoa</taxon>
        <taxon>Ecdysozoa</taxon>
        <taxon>Arthropoda</taxon>
        <taxon>Chelicerata</taxon>
        <taxon>Arachnida</taxon>
        <taxon>Araneae</taxon>
        <taxon>Araneomorphae</taxon>
        <taxon>Entelegynae</taxon>
        <taxon>Araneoidea</taxon>
        <taxon>Araneidae</taxon>
        <taxon>Caerostris</taxon>
    </lineage>
</organism>
<name>A0AAV4SVJ2_CAEEX</name>
<accession>A0AAV4SVJ2</accession>
<dbReference type="EMBL" id="BPLR01010059">
    <property type="protein sequence ID" value="GIY36515.1"/>
    <property type="molecule type" value="Genomic_DNA"/>
</dbReference>